<dbReference type="EnsemblMetazoa" id="XM_011665871">
    <property type="protein sequence ID" value="XP_011664173"/>
    <property type="gene ID" value="LOC592652"/>
</dbReference>
<keyword evidence="5" id="KW-1185">Reference proteome</keyword>
<dbReference type="Proteomes" id="UP000007110">
    <property type="component" value="Unassembled WGS sequence"/>
</dbReference>
<reference evidence="5" key="1">
    <citation type="submission" date="2015-02" db="EMBL/GenBank/DDBJ databases">
        <title>Genome sequencing for Strongylocentrotus purpuratus.</title>
        <authorList>
            <person name="Murali S."/>
            <person name="Liu Y."/>
            <person name="Vee V."/>
            <person name="English A."/>
            <person name="Wang M."/>
            <person name="Skinner E."/>
            <person name="Han Y."/>
            <person name="Muzny D.M."/>
            <person name="Worley K.C."/>
            <person name="Gibbs R.A."/>
        </authorList>
    </citation>
    <scope>NUCLEOTIDE SEQUENCE</scope>
</reference>
<dbReference type="InterPro" id="IPR036322">
    <property type="entry name" value="WD40_repeat_dom_sf"/>
</dbReference>
<evidence type="ECO:0000259" key="3">
    <source>
        <dbReference type="Pfam" id="PF12894"/>
    </source>
</evidence>
<dbReference type="PROSITE" id="PS50082">
    <property type="entry name" value="WD_REPEATS_2"/>
    <property type="match status" value="1"/>
</dbReference>
<evidence type="ECO:0000313" key="5">
    <source>
        <dbReference type="Proteomes" id="UP000007110"/>
    </source>
</evidence>
<accession>A0A7M7HCY1</accession>
<sequence>MKGRQKSTQVNQSGAAIMLSVAGLSGAGVARPRRSSSPERSSTSTPRSMLSMNSAASMLDDGDHQLVEKEPVSEGNLKILNHVHVQHEVMCCKYSEDGSMIAAGLKDGSIKIFSSESGAPLYNLADSETKEAHLPCTSINFRHHLDADKSHNVLLATYANGLVKLWHTASGQCLHTIHEPRQATLAAAFDTKTSLFVTSGSDDKIYVYDASTTQIIQTCQPSPSMNVMDGHRSRVFSIKFHPRNANEFVTGGWDDTLQFWETRKEHAIRKSYGPHICGDAIDIDLQHDHILTGSWRKTNSLQIWDYPTGSLIKTVPKDISNSLLYCAQWLGKDHIVAGGCDANMVRVIDRGTLQTTGRIVDLSRGVYCMDNNREGNIPRFAVGSSSSLLFLEMKKT</sequence>
<dbReference type="OrthoDB" id="10251741at2759"/>
<proteinExistence type="predicted"/>
<dbReference type="PROSITE" id="PS50294">
    <property type="entry name" value="WD_REPEATS_REGION"/>
    <property type="match status" value="1"/>
</dbReference>
<feature type="repeat" description="WD" evidence="1">
    <location>
        <begin position="228"/>
        <end position="270"/>
    </location>
</feature>
<dbReference type="PANTHER" id="PTHR47822">
    <property type="entry name" value="CARBOHYDRATE BINDING DOMAIN CONTAINING PROTEIN"/>
    <property type="match status" value="1"/>
</dbReference>
<dbReference type="SMART" id="SM00320">
    <property type="entry name" value="WD40"/>
    <property type="match status" value="5"/>
</dbReference>
<evidence type="ECO:0000256" key="1">
    <source>
        <dbReference type="PROSITE-ProRule" id="PRU00221"/>
    </source>
</evidence>
<dbReference type="KEGG" id="spu:592652"/>
<dbReference type="GeneID" id="592652"/>
<protein>
    <recommendedName>
        <fullName evidence="3">Anaphase-promoting complex subunit 4-like WD40 domain-containing protein</fullName>
    </recommendedName>
</protein>
<dbReference type="InParanoid" id="A0A7M7HCY1"/>
<evidence type="ECO:0000256" key="2">
    <source>
        <dbReference type="SAM" id="MobiDB-lite"/>
    </source>
</evidence>
<dbReference type="OMA" id="KVKLWHV"/>
<dbReference type="InterPro" id="IPR015943">
    <property type="entry name" value="WD40/YVTN_repeat-like_dom_sf"/>
</dbReference>
<feature type="compositionally biased region" description="Low complexity" evidence="2">
    <location>
        <begin position="38"/>
        <end position="49"/>
    </location>
</feature>
<dbReference type="SUPFAM" id="SSF50978">
    <property type="entry name" value="WD40 repeat-like"/>
    <property type="match status" value="1"/>
</dbReference>
<feature type="region of interest" description="Disordered" evidence="2">
    <location>
        <begin position="25"/>
        <end position="49"/>
    </location>
</feature>
<name>A0A7M7HCY1_STRPU</name>
<dbReference type="Gene3D" id="2.130.10.10">
    <property type="entry name" value="YVTN repeat-like/Quinoprotein amine dehydrogenase"/>
    <property type="match status" value="3"/>
</dbReference>
<dbReference type="InterPro" id="IPR001680">
    <property type="entry name" value="WD40_rpt"/>
</dbReference>
<dbReference type="PANTHER" id="PTHR47822:SF2">
    <property type="entry name" value="F-BOX AND WD-40 DOMAIN PROTEIN 7"/>
    <property type="match status" value="1"/>
</dbReference>
<dbReference type="Pfam" id="PF00400">
    <property type="entry name" value="WD40"/>
    <property type="match status" value="2"/>
</dbReference>
<reference evidence="4" key="2">
    <citation type="submission" date="2021-01" db="UniProtKB">
        <authorList>
            <consortium name="EnsemblMetazoa"/>
        </authorList>
    </citation>
    <scope>IDENTIFICATION</scope>
</reference>
<dbReference type="RefSeq" id="XP_011664173.1">
    <property type="nucleotide sequence ID" value="XM_011665871.2"/>
</dbReference>
<keyword evidence="1" id="KW-0853">WD repeat</keyword>
<evidence type="ECO:0000313" key="4">
    <source>
        <dbReference type="EnsemblMetazoa" id="XP_011664173"/>
    </source>
</evidence>
<dbReference type="Pfam" id="PF12894">
    <property type="entry name" value="ANAPC4_WD40"/>
    <property type="match status" value="1"/>
</dbReference>
<feature type="domain" description="Anaphase-promoting complex subunit 4-like WD40" evidence="3">
    <location>
        <begin position="85"/>
        <end position="136"/>
    </location>
</feature>
<dbReference type="InterPro" id="IPR024977">
    <property type="entry name" value="Apc4-like_WD40_dom"/>
</dbReference>
<organism evidence="4 5">
    <name type="scientific">Strongylocentrotus purpuratus</name>
    <name type="common">Purple sea urchin</name>
    <dbReference type="NCBI Taxonomy" id="7668"/>
    <lineage>
        <taxon>Eukaryota</taxon>
        <taxon>Metazoa</taxon>
        <taxon>Echinodermata</taxon>
        <taxon>Eleutherozoa</taxon>
        <taxon>Echinozoa</taxon>
        <taxon>Echinoidea</taxon>
        <taxon>Euechinoidea</taxon>
        <taxon>Echinacea</taxon>
        <taxon>Camarodonta</taxon>
        <taxon>Echinidea</taxon>
        <taxon>Strongylocentrotidae</taxon>
        <taxon>Strongylocentrotus</taxon>
    </lineage>
</organism>
<dbReference type="AlphaFoldDB" id="A0A7M7HCY1"/>